<comment type="caution">
    <text evidence="1">The sequence shown here is derived from an EMBL/GenBank/DDBJ whole genome shotgun (WGS) entry which is preliminary data.</text>
</comment>
<accession>T0K327</accession>
<protein>
    <submittedName>
        <fullName evidence="1">Uncharacterized protein</fullName>
    </submittedName>
</protein>
<dbReference type="HOGENOM" id="CLU_3207587_0_0_1"/>
<sequence length="45" mass="5166">MRMVQPPNDYLSRVKNFLISFREKVFTTFAFGVQPFLAAVTPTSI</sequence>
<evidence type="ECO:0000313" key="1">
    <source>
        <dbReference type="EMBL" id="EQB47158.1"/>
    </source>
</evidence>
<evidence type="ECO:0000313" key="2">
    <source>
        <dbReference type="Proteomes" id="UP000015530"/>
    </source>
</evidence>
<dbReference type="Proteomes" id="UP000015530">
    <property type="component" value="Unassembled WGS sequence"/>
</dbReference>
<reference evidence="2" key="1">
    <citation type="journal article" date="2013" name="Mol. Plant Microbe Interact.">
        <title>Global aspects of pacC regulation of pathogenicity genes in Colletotrichum gloeosporioides as revealed by transcriptome analysis.</title>
        <authorList>
            <person name="Alkan N."/>
            <person name="Meng X."/>
            <person name="Friedlander G."/>
            <person name="Reuveni E."/>
            <person name="Sukno S."/>
            <person name="Sherman A."/>
            <person name="Thon M."/>
            <person name="Fluhr R."/>
            <person name="Prusky D."/>
        </authorList>
    </citation>
    <scope>NUCLEOTIDE SEQUENCE [LARGE SCALE GENOMIC DNA]</scope>
    <source>
        <strain evidence="2">Cg-14</strain>
    </source>
</reference>
<organism evidence="1 2">
    <name type="scientific">Colletotrichum gloeosporioides (strain Cg-14)</name>
    <name type="common">Anthracnose fungus</name>
    <name type="synonym">Glomerella cingulata</name>
    <dbReference type="NCBI Taxonomy" id="1237896"/>
    <lineage>
        <taxon>Eukaryota</taxon>
        <taxon>Fungi</taxon>
        <taxon>Dikarya</taxon>
        <taxon>Ascomycota</taxon>
        <taxon>Pezizomycotina</taxon>
        <taxon>Sordariomycetes</taxon>
        <taxon>Hypocreomycetidae</taxon>
        <taxon>Glomerellales</taxon>
        <taxon>Glomerellaceae</taxon>
        <taxon>Colletotrichum</taxon>
        <taxon>Colletotrichum gloeosporioides species complex</taxon>
    </lineage>
</organism>
<gene>
    <name evidence="1" type="ORF">CGLO_13727</name>
</gene>
<dbReference type="EMBL" id="AMYD01003073">
    <property type="protein sequence ID" value="EQB47158.1"/>
    <property type="molecule type" value="Genomic_DNA"/>
</dbReference>
<dbReference type="AlphaFoldDB" id="T0K327"/>
<name>T0K327_COLGC</name>
<proteinExistence type="predicted"/>